<feature type="transmembrane region" description="Helical" evidence="6">
    <location>
        <begin position="116"/>
        <end position="135"/>
    </location>
</feature>
<dbReference type="Pfam" id="PF06146">
    <property type="entry name" value="PsiE"/>
    <property type="match status" value="1"/>
</dbReference>
<feature type="transmembrane region" description="Helical" evidence="6">
    <location>
        <begin position="21"/>
        <end position="44"/>
    </location>
</feature>
<evidence type="ECO:0000256" key="1">
    <source>
        <dbReference type="ARBA" id="ARBA00004651"/>
    </source>
</evidence>
<dbReference type="RefSeq" id="WP_023845866.1">
    <property type="nucleotide sequence ID" value="NZ_AZAJ01000001.1"/>
</dbReference>
<evidence type="ECO:0000256" key="5">
    <source>
        <dbReference type="ARBA" id="ARBA00023136"/>
    </source>
</evidence>
<gene>
    <name evidence="7" type="ORF">MettiDRAFT_2210</name>
</gene>
<dbReference type="GO" id="GO:0005886">
    <property type="term" value="C:plasma membrane"/>
    <property type="evidence" value="ECO:0007669"/>
    <property type="project" value="UniProtKB-SubCell"/>
</dbReference>
<keyword evidence="8" id="KW-1185">Reference proteome</keyword>
<sequence>MKTHFNMHRISQKIIFKKVTDFVTSIILYILLLALLVGVANILFDIKSMFYGSSNGGFSQVVSGVLTIFVLIDLFKTFVDYREHEEIRITYVTDATILIVMREIAVGVYVQRFDYQFILGMSVLILTLGIIRAMAVKYPPIKTNQLQTIQ</sequence>
<evidence type="ECO:0000256" key="4">
    <source>
        <dbReference type="ARBA" id="ARBA00022989"/>
    </source>
</evidence>
<dbReference type="InterPro" id="IPR020948">
    <property type="entry name" value="P_starv_induced_PsiE-like"/>
</dbReference>
<reference evidence="7 8" key="1">
    <citation type="submission" date="2013-08" db="EMBL/GenBank/DDBJ databases">
        <authorList>
            <consortium name="DOE Joint Genome Institute"/>
            <person name="Eisen J."/>
            <person name="Huntemann M."/>
            <person name="Han J."/>
            <person name="Chen A."/>
            <person name="Kyrpides N."/>
            <person name="Mavromatis K."/>
            <person name="Markowitz V."/>
            <person name="Palaniappan K."/>
            <person name="Ivanova N."/>
            <person name="Schaumberg A."/>
            <person name="Pati A."/>
            <person name="Liolios K."/>
            <person name="Nordberg H.P."/>
            <person name="Cantor M.N."/>
            <person name="Hua S.X."/>
            <person name="Woyke T."/>
        </authorList>
    </citation>
    <scope>NUCLEOTIDE SEQUENCE [LARGE SCALE GENOMIC DNA]</scope>
    <source>
        <strain evidence="7 8">DSM 2278</strain>
    </source>
</reference>
<dbReference type="AlphaFoldDB" id="W9DZC5"/>
<protein>
    <submittedName>
        <fullName evidence="7">Putative membrane protein</fullName>
    </submittedName>
</protein>
<dbReference type="STRING" id="1090322.MettiDRAFT_2210"/>
<keyword evidence="4 6" id="KW-1133">Transmembrane helix</keyword>
<evidence type="ECO:0000313" key="8">
    <source>
        <dbReference type="Proteomes" id="UP000019483"/>
    </source>
</evidence>
<dbReference type="EMBL" id="AZAJ01000001">
    <property type="protein sequence ID" value="ETA68731.1"/>
    <property type="molecule type" value="Genomic_DNA"/>
</dbReference>
<keyword evidence="5 6" id="KW-0472">Membrane</keyword>
<evidence type="ECO:0000256" key="3">
    <source>
        <dbReference type="ARBA" id="ARBA00022692"/>
    </source>
</evidence>
<feature type="transmembrane region" description="Helical" evidence="6">
    <location>
        <begin position="56"/>
        <end position="79"/>
    </location>
</feature>
<keyword evidence="3 6" id="KW-0812">Transmembrane</keyword>
<evidence type="ECO:0000256" key="6">
    <source>
        <dbReference type="SAM" id="Phobius"/>
    </source>
</evidence>
<proteinExistence type="predicted"/>
<accession>W9DZC5</accession>
<dbReference type="Proteomes" id="UP000019483">
    <property type="component" value="Unassembled WGS sequence"/>
</dbReference>
<comment type="caution">
    <text evidence="7">The sequence shown here is derived from an EMBL/GenBank/DDBJ whole genome shotgun (WGS) entry which is preliminary data.</text>
</comment>
<evidence type="ECO:0000256" key="2">
    <source>
        <dbReference type="ARBA" id="ARBA00022475"/>
    </source>
</evidence>
<comment type="subcellular location">
    <subcellularLocation>
        <location evidence="1">Cell membrane</location>
        <topology evidence="1">Multi-pass membrane protein</topology>
    </subcellularLocation>
</comment>
<organism evidence="7 8">
    <name type="scientific">Methanolobus tindarius DSM 2278</name>
    <dbReference type="NCBI Taxonomy" id="1090322"/>
    <lineage>
        <taxon>Archaea</taxon>
        <taxon>Methanobacteriati</taxon>
        <taxon>Methanobacteriota</taxon>
        <taxon>Stenosarchaea group</taxon>
        <taxon>Methanomicrobia</taxon>
        <taxon>Methanosarcinales</taxon>
        <taxon>Methanosarcinaceae</taxon>
        <taxon>Methanolobus</taxon>
    </lineage>
</organism>
<keyword evidence="2" id="KW-1003">Cell membrane</keyword>
<evidence type="ECO:0000313" key="7">
    <source>
        <dbReference type="EMBL" id="ETA68731.1"/>
    </source>
</evidence>
<name>W9DZC5_METTI</name>